<sequence length="159" mass="16531">MSLDAPSKPQVSGAGLRFGIAAARFNEDLVTSLLNRLQASLQASGVKAKDLVVVRVHGSHEVPWAAARLAAGRRFDCVIALGVLIGGDTNHHEMVGQSVSHALQRVALDSGVPVINGVIVTDTPAQARARCAGRINRGAEFAHAALAMAALKRKLGGKS</sequence>
<protein>
    <recommendedName>
        <fullName evidence="3 7">6,7-dimethyl-8-ribityllumazine synthase</fullName>
        <shortName evidence="7">DMRL synthase</shortName>
        <shortName evidence="7">LS</shortName>
        <shortName evidence="7">Lumazine synthase</shortName>
        <ecNumber evidence="3 7">2.5.1.78</ecNumber>
    </recommendedName>
</protein>
<dbReference type="OrthoDB" id="9809709at2"/>
<dbReference type="EC" id="2.5.1.78" evidence="3 7"/>
<keyword evidence="4 7" id="KW-0686">Riboflavin biosynthesis</keyword>
<dbReference type="PANTHER" id="PTHR21058">
    <property type="entry name" value="6,7-DIMETHYL-8-RIBITYLLUMAZINE SYNTHASE DMRL SYNTHASE LUMAZINE SYNTHASE"/>
    <property type="match status" value="1"/>
</dbReference>
<organism evidence="8 9">
    <name type="scientific">Oleiharenicola lentus</name>
    <dbReference type="NCBI Taxonomy" id="2508720"/>
    <lineage>
        <taxon>Bacteria</taxon>
        <taxon>Pseudomonadati</taxon>
        <taxon>Verrucomicrobiota</taxon>
        <taxon>Opitutia</taxon>
        <taxon>Opitutales</taxon>
        <taxon>Opitutaceae</taxon>
        <taxon>Oleiharenicola</taxon>
    </lineage>
</organism>
<dbReference type="GO" id="GO:0009231">
    <property type="term" value="P:riboflavin biosynthetic process"/>
    <property type="evidence" value="ECO:0007669"/>
    <property type="project" value="UniProtKB-UniRule"/>
</dbReference>
<keyword evidence="9" id="KW-1185">Reference proteome</keyword>
<dbReference type="PANTHER" id="PTHR21058:SF0">
    <property type="entry name" value="6,7-DIMETHYL-8-RIBITYLLUMAZINE SYNTHASE"/>
    <property type="match status" value="1"/>
</dbReference>
<evidence type="ECO:0000256" key="1">
    <source>
        <dbReference type="ARBA" id="ARBA00004917"/>
    </source>
</evidence>
<dbReference type="CDD" id="cd09209">
    <property type="entry name" value="Lumazine_synthase-I"/>
    <property type="match status" value="1"/>
</dbReference>
<comment type="catalytic activity">
    <reaction evidence="6 7">
        <text>(2S)-2-hydroxy-3-oxobutyl phosphate + 5-amino-6-(D-ribitylamino)uracil = 6,7-dimethyl-8-(1-D-ribityl)lumazine + phosphate + 2 H2O + H(+)</text>
        <dbReference type="Rhea" id="RHEA:26152"/>
        <dbReference type="ChEBI" id="CHEBI:15377"/>
        <dbReference type="ChEBI" id="CHEBI:15378"/>
        <dbReference type="ChEBI" id="CHEBI:15934"/>
        <dbReference type="ChEBI" id="CHEBI:43474"/>
        <dbReference type="ChEBI" id="CHEBI:58201"/>
        <dbReference type="ChEBI" id="CHEBI:58830"/>
        <dbReference type="EC" id="2.5.1.78"/>
    </reaction>
</comment>
<comment type="similarity">
    <text evidence="2 7">Belongs to the DMRL synthase family.</text>
</comment>
<dbReference type="InterPro" id="IPR036467">
    <property type="entry name" value="LS/RS_sf"/>
</dbReference>
<name>A0A4Q1C8A3_9BACT</name>
<dbReference type="NCBIfam" id="TIGR00114">
    <property type="entry name" value="lumazine-synth"/>
    <property type="match status" value="1"/>
</dbReference>
<evidence type="ECO:0000256" key="6">
    <source>
        <dbReference type="ARBA" id="ARBA00048785"/>
    </source>
</evidence>
<gene>
    <name evidence="7 8" type="primary">ribH</name>
    <name evidence="8" type="ORF">ESB00_04040</name>
</gene>
<dbReference type="Proteomes" id="UP000290218">
    <property type="component" value="Unassembled WGS sequence"/>
</dbReference>
<feature type="binding site" evidence="7">
    <location>
        <begin position="83"/>
        <end position="85"/>
    </location>
    <ligand>
        <name>5-amino-6-(D-ribitylamino)uracil</name>
        <dbReference type="ChEBI" id="CHEBI:15934"/>
    </ligand>
</feature>
<accession>A0A4Q1C8A3</accession>
<comment type="pathway">
    <text evidence="1 7">Cofactor biosynthesis; riboflavin biosynthesis; riboflavin from 2-hydroxy-3-oxobutyl phosphate and 5-amino-6-(D-ribitylamino)uracil: step 1/2.</text>
</comment>
<feature type="binding site" evidence="7">
    <location>
        <position position="116"/>
    </location>
    <ligand>
        <name>5-amino-6-(D-ribitylamino)uracil</name>
        <dbReference type="ChEBI" id="CHEBI:15934"/>
    </ligand>
</feature>
<dbReference type="Pfam" id="PF00885">
    <property type="entry name" value="DMRL_synthase"/>
    <property type="match status" value="1"/>
</dbReference>
<evidence type="ECO:0000256" key="3">
    <source>
        <dbReference type="ARBA" id="ARBA00012664"/>
    </source>
</evidence>
<dbReference type="SUPFAM" id="SSF52121">
    <property type="entry name" value="Lumazine synthase"/>
    <property type="match status" value="1"/>
</dbReference>
<proteinExistence type="inferred from homology"/>
<evidence type="ECO:0000256" key="7">
    <source>
        <dbReference type="HAMAP-Rule" id="MF_00178"/>
    </source>
</evidence>
<feature type="binding site" evidence="7">
    <location>
        <begin position="59"/>
        <end position="61"/>
    </location>
    <ligand>
        <name>5-amino-6-(D-ribitylamino)uracil</name>
        <dbReference type="ChEBI" id="CHEBI:15934"/>
    </ligand>
</feature>
<dbReference type="UniPathway" id="UPA00275">
    <property type="reaction ID" value="UER00404"/>
</dbReference>
<evidence type="ECO:0000256" key="5">
    <source>
        <dbReference type="ARBA" id="ARBA00022679"/>
    </source>
</evidence>
<feature type="active site" description="Proton donor" evidence="7">
    <location>
        <position position="91"/>
    </location>
</feature>
<evidence type="ECO:0000256" key="2">
    <source>
        <dbReference type="ARBA" id="ARBA00007424"/>
    </source>
</evidence>
<dbReference type="Gene3D" id="3.40.50.960">
    <property type="entry name" value="Lumazine/riboflavin synthase"/>
    <property type="match status" value="1"/>
</dbReference>
<dbReference type="EMBL" id="SDHX01000001">
    <property type="protein sequence ID" value="RXK55080.1"/>
    <property type="molecule type" value="Genomic_DNA"/>
</dbReference>
<evidence type="ECO:0000313" key="8">
    <source>
        <dbReference type="EMBL" id="RXK55080.1"/>
    </source>
</evidence>
<dbReference type="GO" id="GO:0009349">
    <property type="term" value="C:riboflavin synthase complex"/>
    <property type="evidence" value="ECO:0007669"/>
    <property type="project" value="UniProtKB-UniRule"/>
</dbReference>
<evidence type="ECO:0000256" key="4">
    <source>
        <dbReference type="ARBA" id="ARBA00022619"/>
    </source>
</evidence>
<reference evidence="8 9" key="1">
    <citation type="submission" date="2019-01" db="EMBL/GenBank/DDBJ databases">
        <title>Lacunisphaera sp. strain TWA-58.</title>
        <authorList>
            <person name="Chen W.-M."/>
        </authorList>
    </citation>
    <scope>NUCLEOTIDE SEQUENCE [LARGE SCALE GENOMIC DNA]</scope>
    <source>
        <strain evidence="8 9">TWA-58</strain>
    </source>
</reference>
<feature type="binding site" evidence="7">
    <location>
        <begin position="88"/>
        <end position="89"/>
    </location>
    <ligand>
        <name>(2S)-2-hydroxy-3-oxobutyl phosphate</name>
        <dbReference type="ChEBI" id="CHEBI:58830"/>
    </ligand>
</feature>
<dbReference type="InterPro" id="IPR034964">
    <property type="entry name" value="LS"/>
</dbReference>
<dbReference type="GO" id="GO:0000906">
    <property type="term" value="F:6,7-dimethyl-8-ribityllumazine synthase activity"/>
    <property type="evidence" value="ECO:0007669"/>
    <property type="project" value="UniProtKB-UniRule"/>
</dbReference>
<evidence type="ECO:0000313" key="9">
    <source>
        <dbReference type="Proteomes" id="UP000290218"/>
    </source>
</evidence>
<dbReference type="HAMAP" id="MF_00178">
    <property type="entry name" value="Lumazine_synth"/>
    <property type="match status" value="1"/>
</dbReference>
<dbReference type="InterPro" id="IPR002180">
    <property type="entry name" value="LS/RS"/>
</dbReference>
<feature type="binding site" evidence="7">
    <location>
        <position position="130"/>
    </location>
    <ligand>
        <name>(2S)-2-hydroxy-3-oxobutyl phosphate</name>
        <dbReference type="ChEBI" id="CHEBI:58830"/>
    </ligand>
</feature>
<comment type="function">
    <text evidence="7">Catalyzes the formation of 6,7-dimethyl-8-ribityllumazine by condensation of 5-amino-6-(D-ribitylamino)uracil with 3,4-dihydroxy-2-butanone 4-phosphate. This is the penultimate step in the biosynthesis of riboflavin.</text>
</comment>
<feature type="binding site" evidence="7">
    <location>
        <position position="25"/>
    </location>
    <ligand>
        <name>5-amino-6-(D-ribitylamino)uracil</name>
        <dbReference type="ChEBI" id="CHEBI:15934"/>
    </ligand>
</feature>
<comment type="caution">
    <text evidence="8">The sequence shown here is derived from an EMBL/GenBank/DDBJ whole genome shotgun (WGS) entry which is preliminary data.</text>
</comment>
<keyword evidence="5 7" id="KW-0808">Transferase</keyword>
<dbReference type="RefSeq" id="WP_129046446.1">
    <property type="nucleotide sequence ID" value="NZ_SDHX01000001.1"/>
</dbReference>
<dbReference type="AlphaFoldDB" id="A0A4Q1C8A3"/>